<accession>A0A543NII7</accession>
<organism evidence="1 2">
    <name type="scientific">Haloactinospora alba</name>
    <dbReference type="NCBI Taxonomy" id="405555"/>
    <lineage>
        <taxon>Bacteria</taxon>
        <taxon>Bacillati</taxon>
        <taxon>Actinomycetota</taxon>
        <taxon>Actinomycetes</taxon>
        <taxon>Streptosporangiales</taxon>
        <taxon>Nocardiopsidaceae</taxon>
        <taxon>Haloactinospora</taxon>
    </lineage>
</organism>
<dbReference type="EMBL" id="VFQC01000001">
    <property type="protein sequence ID" value="TQN31652.1"/>
    <property type="molecule type" value="Genomic_DNA"/>
</dbReference>
<evidence type="ECO:0000313" key="1">
    <source>
        <dbReference type="EMBL" id="TQN31652.1"/>
    </source>
</evidence>
<dbReference type="Proteomes" id="UP000317422">
    <property type="component" value="Unassembled WGS sequence"/>
</dbReference>
<sequence length="59" mass="6935">MCFCFKTLFNYVSNAMKQMKVGTYGEVPTPCPQARAGRMKRMRQRWEGTGLEWEKKETP</sequence>
<proteinExistence type="predicted"/>
<keyword evidence="2" id="KW-1185">Reference proteome</keyword>
<comment type="caution">
    <text evidence="1">The sequence shown here is derived from an EMBL/GenBank/DDBJ whole genome shotgun (WGS) entry which is preliminary data.</text>
</comment>
<gene>
    <name evidence="1" type="ORF">FHX37_1569</name>
</gene>
<evidence type="ECO:0000313" key="2">
    <source>
        <dbReference type="Proteomes" id="UP000317422"/>
    </source>
</evidence>
<protein>
    <submittedName>
        <fullName evidence="1">Uncharacterized protein</fullName>
    </submittedName>
</protein>
<reference evidence="1 2" key="1">
    <citation type="submission" date="2019-06" db="EMBL/GenBank/DDBJ databases">
        <title>Sequencing the genomes of 1000 actinobacteria strains.</title>
        <authorList>
            <person name="Klenk H.-P."/>
        </authorList>
    </citation>
    <scope>NUCLEOTIDE SEQUENCE [LARGE SCALE GENOMIC DNA]</scope>
    <source>
        <strain evidence="1 2">DSM 45015</strain>
    </source>
</reference>
<dbReference type="AlphaFoldDB" id="A0A543NII7"/>
<name>A0A543NII7_9ACTN</name>